<comment type="caution">
    <text evidence="2">The sequence shown here is derived from an EMBL/GenBank/DDBJ whole genome shotgun (WGS) entry which is preliminary data.</text>
</comment>
<dbReference type="PANTHER" id="PTHR45642:SF12">
    <property type="entry name" value="OS09G0132900 PROTEIN"/>
    <property type="match status" value="1"/>
</dbReference>
<dbReference type="EMBL" id="JBCGBO010000002">
    <property type="protein sequence ID" value="KAK9222587.1"/>
    <property type="molecule type" value="Genomic_DNA"/>
</dbReference>
<reference evidence="2 3" key="1">
    <citation type="submission" date="2024-05" db="EMBL/GenBank/DDBJ databases">
        <title>Haplotype-resolved chromosome-level genome assembly of Huyou (Citrus changshanensis).</title>
        <authorList>
            <person name="Miao C."/>
            <person name="Chen W."/>
            <person name="Wu Y."/>
            <person name="Wang L."/>
            <person name="Zhao S."/>
            <person name="Grierson D."/>
            <person name="Xu C."/>
            <person name="Chen K."/>
        </authorList>
    </citation>
    <scope>NUCLEOTIDE SEQUENCE [LARGE SCALE GENOMIC DNA]</scope>
    <source>
        <strain evidence="2">01-14</strain>
        <tissue evidence="2">Leaf</tissue>
    </source>
</reference>
<proteinExistence type="inferred from homology"/>
<dbReference type="Gene3D" id="3.40.50.1110">
    <property type="entry name" value="SGNH hydrolase"/>
    <property type="match status" value="1"/>
</dbReference>
<dbReference type="Proteomes" id="UP001428341">
    <property type="component" value="Unassembled WGS sequence"/>
</dbReference>
<name>A0AAP0MYL6_9ROSI</name>
<gene>
    <name evidence="2" type="ORF">WN944_011023</name>
</gene>
<evidence type="ECO:0008006" key="4">
    <source>
        <dbReference type="Google" id="ProtNLM"/>
    </source>
</evidence>
<evidence type="ECO:0000256" key="1">
    <source>
        <dbReference type="ARBA" id="ARBA00008668"/>
    </source>
</evidence>
<dbReference type="PANTHER" id="PTHR45642">
    <property type="entry name" value="GDSL ESTERASE/LIPASE EXL3"/>
    <property type="match status" value="1"/>
</dbReference>
<evidence type="ECO:0000313" key="2">
    <source>
        <dbReference type="EMBL" id="KAK9222587.1"/>
    </source>
</evidence>
<comment type="similarity">
    <text evidence="1">Belongs to the 'GDSL' lipolytic enzyme family.</text>
</comment>
<accession>A0AAP0MYL6</accession>
<dbReference type="InterPro" id="IPR050592">
    <property type="entry name" value="GDSL_lipolytic_enzyme"/>
</dbReference>
<organism evidence="2 3">
    <name type="scientific">Citrus x changshan-huyou</name>
    <dbReference type="NCBI Taxonomy" id="2935761"/>
    <lineage>
        <taxon>Eukaryota</taxon>
        <taxon>Viridiplantae</taxon>
        <taxon>Streptophyta</taxon>
        <taxon>Embryophyta</taxon>
        <taxon>Tracheophyta</taxon>
        <taxon>Spermatophyta</taxon>
        <taxon>Magnoliopsida</taxon>
        <taxon>eudicotyledons</taxon>
        <taxon>Gunneridae</taxon>
        <taxon>Pentapetalae</taxon>
        <taxon>rosids</taxon>
        <taxon>malvids</taxon>
        <taxon>Sapindales</taxon>
        <taxon>Rutaceae</taxon>
        <taxon>Aurantioideae</taxon>
        <taxon>Citrus</taxon>
    </lineage>
</organism>
<keyword evidence="3" id="KW-1185">Reference proteome</keyword>
<dbReference type="Pfam" id="PF00657">
    <property type="entry name" value="Lipase_GDSL"/>
    <property type="match status" value="1"/>
</dbReference>
<dbReference type="CDD" id="cd01837">
    <property type="entry name" value="SGNH_plant_lipase_like"/>
    <property type="match status" value="1"/>
</dbReference>
<dbReference type="AlphaFoldDB" id="A0AAP0MYL6"/>
<evidence type="ECO:0000313" key="3">
    <source>
        <dbReference type="Proteomes" id="UP001428341"/>
    </source>
</evidence>
<dbReference type="InterPro" id="IPR036514">
    <property type="entry name" value="SGNH_hydro_sf"/>
</dbReference>
<sequence length="386" mass="43186">MLKTLKIAAPPRPHFKSRNLIKFLNIMTRPSPNIDLRKQNRMAFTYISAGLLILVLLLTQGSILVKAKVPAVIVFGDSSVDTGNNNVIATVLKSNFHPYGRDFEGGRPTGRFCNGRVPPDFISEAFGLKPTIPAYLDPAYNISDFASGVCFASAGTGYDIVTSSVLELEYFQDYQNKLRAYVGEAKAKEIVTEALYLVSLGTNDFLENYYIFPQRRAHLSPTQFQDFLIGLAENFLRKLYNLGARKFSLTGLPPMGCLPLERTTNFPGHHDCVEEYNNVALEFNGKLSSLAIKLNRELPGIRILDAEAFKIFDQIIRKPDAYGFEVVEKACCATGTYEMSYLCSQHSPFTCEDASKYVFWDAFHPTEKTNKIISDYVTPLLLANFA</sequence>
<protein>
    <recommendedName>
        <fullName evidence="4">GDSL esterase/lipase</fullName>
    </recommendedName>
</protein>
<dbReference type="InterPro" id="IPR035669">
    <property type="entry name" value="SGNH_plant_lipase-like"/>
</dbReference>
<dbReference type="SUPFAM" id="SSF52266">
    <property type="entry name" value="SGNH hydrolase"/>
    <property type="match status" value="1"/>
</dbReference>
<dbReference type="FunFam" id="3.40.50.1110:FF:000003">
    <property type="entry name" value="GDSL esterase/lipase APG"/>
    <property type="match status" value="1"/>
</dbReference>
<dbReference type="InterPro" id="IPR001087">
    <property type="entry name" value="GDSL"/>
</dbReference>
<dbReference type="GO" id="GO:0016788">
    <property type="term" value="F:hydrolase activity, acting on ester bonds"/>
    <property type="evidence" value="ECO:0007669"/>
    <property type="project" value="InterPro"/>
</dbReference>